<reference evidence="1 2" key="1">
    <citation type="submission" date="2023-02" db="EMBL/GenBank/DDBJ databases">
        <title>LHISI_Scaffold_Assembly.</title>
        <authorList>
            <person name="Stuart O.P."/>
            <person name="Cleave R."/>
            <person name="Magrath M.J.L."/>
            <person name="Mikheyev A.S."/>
        </authorList>
    </citation>
    <scope>NUCLEOTIDE SEQUENCE [LARGE SCALE GENOMIC DNA]</scope>
    <source>
        <strain evidence="1">Daus_M_001</strain>
        <tissue evidence="1">Leg muscle</tissue>
    </source>
</reference>
<dbReference type="Proteomes" id="UP001159363">
    <property type="component" value="Chromosome 1"/>
</dbReference>
<keyword evidence="2" id="KW-1185">Reference proteome</keyword>
<gene>
    <name evidence="1" type="ORF">PR048_001358</name>
</gene>
<accession>A0ABQ9IHU1</accession>
<sequence>MSQGASAALGNLRGGAPGSISGPGAGAARSSRLRYISTAALAGQPRLAMGCTAARGCHRGVEIVDLEDALRAVAGCSDYTPPTQLNRVLFPTGSHPDFCMRESCRAMPLPGGFLPSPLPLHYGAAPYSPRFTLLGSQDLDVNSRSALRVEAMGELMHTCRSPLAPPQTGARVPPYTKANRVRFPAGTLLNLHLWESCWTMLLVCVFFSGIS</sequence>
<dbReference type="EMBL" id="JARBHB010000001">
    <property type="protein sequence ID" value="KAJ8896017.1"/>
    <property type="molecule type" value="Genomic_DNA"/>
</dbReference>
<evidence type="ECO:0000313" key="2">
    <source>
        <dbReference type="Proteomes" id="UP001159363"/>
    </source>
</evidence>
<protein>
    <submittedName>
        <fullName evidence="1">Uncharacterized protein</fullName>
    </submittedName>
</protein>
<organism evidence="1 2">
    <name type="scientific">Dryococelus australis</name>
    <dbReference type="NCBI Taxonomy" id="614101"/>
    <lineage>
        <taxon>Eukaryota</taxon>
        <taxon>Metazoa</taxon>
        <taxon>Ecdysozoa</taxon>
        <taxon>Arthropoda</taxon>
        <taxon>Hexapoda</taxon>
        <taxon>Insecta</taxon>
        <taxon>Pterygota</taxon>
        <taxon>Neoptera</taxon>
        <taxon>Polyneoptera</taxon>
        <taxon>Phasmatodea</taxon>
        <taxon>Verophasmatodea</taxon>
        <taxon>Anareolatae</taxon>
        <taxon>Phasmatidae</taxon>
        <taxon>Eurycanthinae</taxon>
        <taxon>Dryococelus</taxon>
    </lineage>
</organism>
<proteinExistence type="predicted"/>
<evidence type="ECO:0000313" key="1">
    <source>
        <dbReference type="EMBL" id="KAJ8896017.1"/>
    </source>
</evidence>
<name>A0ABQ9IHU1_9NEOP</name>
<comment type="caution">
    <text evidence="1">The sequence shown here is derived from an EMBL/GenBank/DDBJ whole genome shotgun (WGS) entry which is preliminary data.</text>
</comment>